<dbReference type="EMBL" id="VCLA01000194">
    <property type="protein sequence ID" value="MQT04821.1"/>
    <property type="molecule type" value="Genomic_DNA"/>
</dbReference>
<keyword evidence="2" id="KW-1185">Reference proteome</keyword>
<reference evidence="1 2" key="1">
    <citation type="submission" date="2019-05" db="EMBL/GenBank/DDBJ databases">
        <title>Comparative genomics and metabolomics analyses of clavulanic acid producing Streptomyces species provides insight into specialized metabolism and evolution of beta-lactam biosynthetic gene clusters.</title>
        <authorList>
            <person name="Moore M.A."/>
            <person name="Cruz-Morales P."/>
            <person name="Barona Gomez F."/>
            <person name="Kapil T."/>
        </authorList>
    </citation>
    <scope>NUCLEOTIDE SEQUENCE [LARGE SCALE GENOMIC DNA]</scope>
    <source>
        <strain evidence="1 2">NRRL 5741</strain>
    </source>
</reference>
<proteinExistence type="predicted"/>
<comment type="caution">
    <text evidence="1">The sequence shown here is derived from an EMBL/GenBank/DDBJ whole genome shotgun (WGS) entry which is preliminary data.</text>
</comment>
<evidence type="ECO:0000313" key="1">
    <source>
        <dbReference type="EMBL" id="MQT04821.1"/>
    </source>
</evidence>
<organism evidence="1 2">
    <name type="scientific">Streptomyces jumonjinensis</name>
    <dbReference type="NCBI Taxonomy" id="1945"/>
    <lineage>
        <taxon>Bacteria</taxon>
        <taxon>Bacillati</taxon>
        <taxon>Actinomycetota</taxon>
        <taxon>Actinomycetes</taxon>
        <taxon>Kitasatosporales</taxon>
        <taxon>Streptomycetaceae</taxon>
        <taxon>Streptomyces</taxon>
    </lineage>
</organism>
<gene>
    <name evidence="1" type="ORF">FF041_33185</name>
</gene>
<dbReference type="AlphaFoldDB" id="A0A646KSK3"/>
<evidence type="ECO:0000313" key="2">
    <source>
        <dbReference type="Proteomes" id="UP000419138"/>
    </source>
</evidence>
<dbReference type="Proteomes" id="UP000419138">
    <property type="component" value="Unassembled WGS sequence"/>
</dbReference>
<sequence length="64" mass="7521">MQQVLPLAYGSHKEVTRRNNRVGGPGIFTERPCGHFQCERYRERDPDAILQPDHYRRQLIRNSG</sequence>
<name>A0A646KSK3_STRJU</name>
<protein>
    <submittedName>
        <fullName evidence="1">Uncharacterized protein</fullName>
    </submittedName>
</protein>
<accession>A0A646KSK3</accession>